<evidence type="ECO:0000313" key="1">
    <source>
        <dbReference type="EMBL" id="MFC5571594.1"/>
    </source>
</evidence>
<name>A0ABW0SS85_9GAMM</name>
<evidence type="ECO:0000313" key="2">
    <source>
        <dbReference type="Proteomes" id="UP001596036"/>
    </source>
</evidence>
<dbReference type="InterPro" id="IPR046196">
    <property type="entry name" value="DUF6228"/>
</dbReference>
<organism evidence="1 2">
    <name type="scientific">Lysobacter yangpyeongensis</name>
    <dbReference type="NCBI Taxonomy" id="346182"/>
    <lineage>
        <taxon>Bacteria</taxon>
        <taxon>Pseudomonadati</taxon>
        <taxon>Pseudomonadota</taxon>
        <taxon>Gammaproteobacteria</taxon>
        <taxon>Lysobacterales</taxon>
        <taxon>Lysobacteraceae</taxon>
        <taxon>Lysobacter</taxon>
    </lineage>
</organism>
<protein>
    <submittedName>
        <fullName evidence="1">DUF6228 family protein</fullName>
    </submittedName>
</protein>
<dbReference type="RefSeq" id="WP_386756252.1">
    <property type="nucleotide sequence ID" value="NZ_JBHSNM010000018.1"/>
</dbReference>
<comment type="caution">
    <text evidence="1">The sequence shown here is derived from an EMBL/GenBank/DDBJ whole genome shotgun (WGS) entry which is preliminary data.</text>
</comment>
<sequence length="133" mass="14440">MGSVEIKSCYDSTALTLTALGDDFGELAFSAELSGAPFNGLVRSSTWHNGPPTLLFQELARDWQGWNGKKEWAALEGELRLTATCDSGGHIALTVHLSQQSGDFTASATIWLEAGQLDQVFQRVNAVLPTERR</sequence>
<proteinExistence type="predicted"/>
<dbReference type="EMBL" id="JBHSNM010000018">
    <property type="protein sequence ID" value="MFC5571594.1"/>
    <property type="molecule type" value="Genomic_DNA"/>
</dbReference>
<gene>
    <name evidence="1" type="ORF">ACFPN1_16180</name>
</gene>
<dbReference type="Proteomes" id="UP001596036">
    <property type="component" value="Unassembled WGS sequence"/>
</dbReference>
<keyword evidence="2" id="KW-1185">Reference proteome</keyword>
<reference evidence="2" key="1">
    <citation type="journal article" date="2019" name="Int. J. Syst. Evol. Microbiol.">
        <title>The Global Catalogue of Microorganisms (GCM) 10K type strain sequencing project: providing services to taxonomists for standard genome sequencing and annotation.</title>
        <authorList>
            <consortium name="The Broad Institute Genomics Platform"/>
            <consortium name="The Broad Institute Genome Sequencing Center for Infectious Disease"/>
            <person name="Wu L."/>
            <person name="Ma J."/>
        </authorList>
    </citation>
    <scope>NUCLEOTIDE SEQUENCE [LARGE SCALE GENOMIC DNA]</scope>
    <source>
        <strain evidence="2">KACC 11407</strain>
    </source>
</reference>
<dbReference type="Pfam" id="PF19739">
    <property type="entry name" value="DUF6228"/>
    <property type="match status" value="1"/>
</dbReference>
<accession>A0ABW0SS85</accession>